<dbReference type="GO" id="GO:0016787">
    <property type="term" value="F:hydrolase activity"/>
    <property type="evidence" value="ECO:0007669"/>
    <property type="project" value="InterPro"/>
</dbReference>
<keyword evidence="2 3" id="KW-0456">Lyase</keyword>
<keyword evidence="7" id="KW-1185">Reference proteome</keyword>
<dbReference type="OMA" id="CDFQHAG"/>
<comment type="caution">
    <text evidence="6">The sequence shown here is derived from an EMBL/GenBank/DDBJ whole genome shotgun (WGS) entry which is preliminary data.</text>
</comment>
<keyword evidence="1 3" id="KW-0210">Decarboxylase</keyword>
<dbReference type="RefSeq" id="XP_024681495.1">
    <property type="nucleotide sequence ID" value="XM_024824995.1"/>
</dbReference>
<feature type="domain" description="Amidohydrolase-related" evidence="5">
    <location>
        <begin position="87"/>
        <end position="320"/>
    </location>
</feature>
<dbReference type="GO" id="GO:0005829">
    <property type="term" value="C:cytosol"/>
    <property type="evidence" value="ECO:0007669"/>
    <property type="project" value="TreeGrafter"/>
</dbReference>
<evidence type="ECO:0000256" key="1">
    <source>
        <dbReference type="ARBA" id="ARBA00022793"/>
    </source>
</evidence>
<dbReference type="GO" id="GO:0019748">
    <property type="term" value="P:secondary metabolic process"/>
    <property type="evidence" value="ECO:0007669"/>
    <property type="project" value="TreeGrafter"/>
</dbReference>
<protein>
    <submittedName>
        <fullName evidence="6">2,3-dihydroxybenzoic acid decarboxylase</fullName>
    </submittedName>
</protein>
<dbReference type="OrthoDB" id="432010at2759"/>
<dbReference type="GO" id="GO:0016831">
    <property type="term" value="F:carboxy-lyase activity"/>
    <property type="evidence" value="ECO:0007669"/>
    <property type="project" value="UniProtKB-KW"/>
</dbReference>
<evidence type="ECO:0000256" key="3">
    <source>
        <dbReference type="RuleBase" id="RU366045"/>
    </source>
</evidence>
<evidence type="ECO:0000259" key="5">
    <source>
        <dbReference type="Pfam" id="PF04909"/>
    </source>
</evidence>
<dbReference type="PANTHER" id="PTHR21240">
    <property type="entry name" value="2-AMINO-3-CARBOXYLMUCONATE-6-SEMIALDEHYDE DECARBOXYLASE"/>
    <property type="match status" value="1"/>
</dbReference>
<accession>A0A2I1C5E8</accession>
<evidence type="ECO:0000313" key="7">
    <source>
        <dbReference type="Proteomes" id="UP000234474"/>
    </source>
</evidence>
<sequence length="357" mass="39716">MASETHFLQVASSEAPGERRTASQDFQPPLLECFSLREPRSKLDTSLYIDPWDRERYVRQIHDITREPLQSCNEHGIGYTVVSLTVPGIHGIADKTEAETAATLTNNWIAEQIKETRDCLGAFACLSIDDPVQAGQVLRRCVKDLGFHGALLCDFQHAGSSGETYLFYNQPQYGAFWDVLTGLEIPLYTHPAAPADVILEELYSQRPFLIGPPLSFANGVSLHTLGLISNGVFDRFPTAKVIIGHLGEHIPFDFCRINHWFEDDEKPIAEEKDKIIGHFSTATFFKCVVDEIGADCVLFSIDYPFETIENGCGWWDNGAEAIKEAVGGVGLYRCSRLDNAKKPLKLGDFDDSEAPVN</sequence>
<name>A0A2I1C5E8_ASPN1</name>
<evidence type="ECO:0000313" key="6">
    <source>
        <dbReference type="EMBL" id="PKX92900.1"/>
    </source>
</evidence>
<dbReference type="InterPro" id="IPR032465">
    <property type="entry name" value="ACMSD"/>
</dbReference>
<comment type="similarity">
    <text evidence="3">Belongs to the metallo-dependent hydrolases superfamily.</text>
</comment>
<dbReference type="EMBL" id="MSZS01000005">
    <property type="protein sequence ID" value="PKX92900.1"/>
    <property type="molecule type" value="Genomic_DNA"/>
</dbReference>
<gene>
    <name evidence="6" type="ORF">P174DRAFT_421933</name>
</gene>
<evidence type="ECO:0000256" key="4">
    <source>
        <dbReference type="SAM" id="MobiDB-lite"/>
    </source>
</evidence>
<dbReference type="Proteomes" id="UP000234474">
    <property type="component" value="Unassembled WGS sequence"/>
</dbReference>
<evidence type="ECO:0000256" key="2">
    <source>
        <dbReference type="ARBA" id="ARBA00023239"/>
    </source>
</evidence>
<organism evidence="6 7">
    <name type="scientific">Aspergillus novofumigatus (strain IBT 16806)</name>
    <dbReference type="NCBI Taxonomy" id="1392255"/>
    <lineage>
        <taxon>Eukaryota</taxon>
        <taxon>Fungi</taxon>
        <taxon>Dikarya</taxon>
        <taxon>Ascomycota</taxon>
        <taxon>Pezizomycotina</taxon>
        <taxon>Eurotiomycetes</taxon>
        <taxon>Eurotiomycetidae</taxon>
        <taxon>Eurotiales</taxon>
        <taxon>Aspergillaceae</taxon>
        <taxon>Aspergillus</taxon>
        <taxon>Aspergillus subgen. Fumigati</taxon>
    </lineage>
</organism>
<dbReference type="Gene3D" id="3.20.20.140">
    <property type="entry name" value="Metal-dependent hydrolases"/>
    <property type="match status" value="1"/>
</dbReference>
<dbReference type="SUPFAM" id="SSF51556">
    <property type="entry name" value="Metallo-dependent hydrolases"/>
    <property type="match status" value="1"/>
</dbReference>
<dbReference type="STRING" id="1392255.A0A2I1C5E8"/>
<dbReference type="InterPro" id="IPR032466">
    <property type="entry name" value="Metal_Hydrolase"/>
</dbReference>
<dbReference type="GeneID" id="36532320"/>
<dbReference type="InterPro" id="IPR006680">
    <property type="entry name" value="Amidohydro-rel"/>
</dbReference>
<reference evidence="7" key="1">
    <citation type="journal article" date="2018" name="Proc. Natl. Acad. Sci. U.S.A.">
        <title>Linking secondary metabolites to gene clusters through genome sequencing of six diverse Aspergillus species.</title>
        <authorList>
            <person name="Kaerboelling I."/>
            <person name="Vesth T.C."/>
            <person name="Frisvad J.C."/>
            <person name="Nybo J.L."/>
            <person name="Theobald S."/>
            <person name="Kuo A."/>
            <person name="Bowyer P."/>
            <person name="Matsuda Y."/>
            <person name="Mondo S."/>
            <person name="Lyhne E.K."/>
            <person name="Kogle M.E."/>
            <person name="Clum A."/>
            <person name="Lipzen A."/>
            <person name="Salamov A."/>
            <person name="Ngan C.Y."/>
            <person name="Daum C."/>
            <person name="Chiniquy J."/>
            <person name="Barry K."/>
            <person name="LaButti K."/>
            <person name="Haridas S."/>
            <person name="Simmons B.A."/>
            <person name="Magnuson J.K."/>
            <person name="Mortensen U.H."/>
            <person name="Larsen T.O."/>
            <person name="Grigoriev I.V."/>
            <person name="Baker S.E."/>
            <person name="Andersen M.R."/>
        </authorList>
    </citation>
    <scope>NUCLEOTIDE SEQUENCE [LARGE SCALE GENOMIC DNA]</scope>
    <source>
        <strain evidence="7">IBT 16806</strain>
    </source>
</reference>
<feature type="region of interest" description="Disordered" evidence="4">
    <location>
        <begin position="1"/>
        <end position="23"/>
    </location>
</feature>
<dbReference type="Pfam" id="PF04909">
    <property type="entry name" value="Amidohydro_2"/>
    <property type="match status" value="1"/>
</dbReference>
<dbReference type="PANTHER" id="PTHR21240:SF31">
    <property type="entry name" value="AMIDOHYDROLASE FAMILY PROTEIN (AFU_ORTHOLOGUE AFUA_7G05840)"/>
    <property type="match status" value="1"/>
</dbReference>
<proteinExistence type="inferred from homology"/>
<dbReference type="AlphaFoldDB" id="A0A2I1C5E8"/>
<dbReference type="VEuPathDB" id="FungiDB:P174DRAFT_421933"/>